<feature type="compositionally biased region" description="Polar residues" evidence="2">
    <location>
        <begin position="427"/>
        <end position="444"/>
    </location>
</feature>
<sequence length="764" mass="84611">MSVLRQQKSPRKEREKELCLIGREDEMKVQQAEELRYVCDKFSALVTRFKLEEEARKVAEAKLESLTTRLSGQADGQRAAHRQAYDEKQSLQNANAQLRDEVNSLVRVRGDLEAEACGTKLQLSHLQRTCSQLESRCSEEHKKTMEMKTHLLQAEKELLLAQKKLVEERNTVEEVTNRFELATINSKKMVHQVSQVAMDELNAMRERALIAEARGDEARLKISGLMTEAADEQKRCEKLRVEIRQQEEEISRLCKQNAELSVELDNLAAKQEAEKRRRALAEAEDKQTVQEKQLLRERLEVFVEKDKQREREDAARMQKIRVLQCSLEESAASVERLEREVAELRRGLDVEKAARIAAQKDSGVTRERLKAARETITKKDLEIKEAQWRVAKTQFRSATWRNGGGGQLPSPSPSNTRAYHAAPLTARGTSISPFAQDPSESPNTARKAPVPVPLDSDYSAIPPMQSADAHAAWVLPPAREGEAPGLSPEELREILATTEEEENLQAAASQAYNAKKHLPESPSRHTEADGTHLSNTDGNLYKPISQQQPLPITEPANASAPTVFSFSPPPKTSPDPTAVTLPEAFSSHKKDNTHNSPFGATVSTRYPAHSPGYTSAESVNKTVASAGWTRQNPAGGLFEGSPISSGAPSPFNRSPSPRSRRNLRFALSSPKGTLKGPAQAVSPGKQTSAGIVMRGGDGASSPEQKKEVLDVPRMTGLQQRDSMNPIFILPPRDTVEGTEMSPQIEETVPSGNDKGHELTNVPVY</sequence>
<dbReference type="EMBL" id="CDMZ01001080">
    <property type="protein sequence ID" value="CEM26856.1"/>
    <property type="molecule type" value="Genomic_DNA"/>
</dbReference>
<feature type="coiled-coil region" evidence="1">
    <location>
        <begin position="222"/>
        <end position="286"/>
    </location>
</feature>
<evidence type="ECO:0000313" key="3">
    <source>
        <dbReference type="EMBL" id="CEM26856.1"/>
    </source>
</evidence>
<organism evidence="3">
    <name type="scientific">Chromera velia CCMP2878</name>
    <dbReference type="NCBI Taxonomy" id="1169474"/>
    <lineage>
        <taxon>Eukaryota</taxon>
        <taxon>Sar</taxon>
        <taxon>Alveolata</taxon>
        <taxon>Colpodellida</taxon>
        <taxon>Chromeraceae</taxon>
        <taxon>Chromera</taxon>
    </lineage>
</organism>
<keyword evidence="1" id="KW-0175">Coiled coil</keyword>
<feature type="coiled-coil region" evidence="1">
    <location>
        <begin position="49"/>
        <end position="115"/>
    </location>
</feature>
<evidence type="ECO:0000256" key="2">
    <source>
        <dbReference type="SAM" id="MobiDB-lite"/>
    </source>
</evidence>
<feature type="region of interest" description="Disordered" evidence="2">
    <location>
        <begin position="630"/>
        <end position="660"/>
    </location>
</feature>
<dbReference type="VEuPathDB" id="CryptoDB:Cvel_21271"/>
<feature type="compositionally biased region" description="Basic and acidic residues" evidence="2">
    <location>
        <begin position="517"/>
        <end position="530"/>
    </location>
</feature>
<feature type="coiled-coil region" evidence="1">
    <location>
        <begin position="320"/>
        <end position="354"/>
    </location>
</feature>
<accession>A0A0G4GCL6</accession>
<evidence type="ECO:0000256" key="1">
    <source>
        <dbReference type="SAM" id="Coils"/>
    </source>
</evidence>
<feature type="compositionally biased region" description="Polar residues" evidence="2">
    <location>
        <begin position="594"/>
        <end position="603"/>
    </location>
</feature>
<gene>
    <name evidence="3" type="ORF">Cvel_21271</name>
</gene>
<feature type="region of interest" description="Disordered" evidence="2">
    <location>
        <begin position="398"/>
        <end position="462"/>
    </location>
</feature>
<feature type="region of interest" description="Disordered" evidence="2">
    <location>
        <begin position="694"/>
        <end position="764"/>
    </location>
</feature>
<dbReference type="AlphaFoldDB" id="A0A0G4GCL6"/>
<feature type="compositionally biased region" description="Low complexity" evidence="2">
    <location>
        <begin position="648"/>
        <end position="657"/>
    </location>
</feature>
<reference evidence="3" key="1">
    <citation type="submission" date="2014-11" db="EMBL/GenBank/DDBJ databases">
        <authorList>
            <person name="Otto D Thomas"/>
            <person name="Naeem Raeece"/>
        </authorList>
    </citation>
    <scope>NUCLEOTIDE SEQUENCE</scope>
</reference>
<protein>
    <submittedName>
        <fullName evidence="3">Uncharacterized protein</fullName>
    </submittedName>
</protein>
<feature type="compositionally biased region" description="Polar residues" evidence="2">
    <location>
        <begin position="532"/>
        <end position="550"/>
    </location>
</feature>
<feature type="region of interest" description="Disordered" evidence="2">
    <location>
        <begin position="511"/>
        <end position="603"/>
    </location>
</feature>
<feature type="coiled-coil region" evidence="1">
    <location>
        <begin position="151"/>
        <end position="178"/>
    </location>
</feature>
<proteinExistence type="predicted"/>
<name>A0A0G4GCL6_9ALVE</name>